<evidence type="ECO:0000256" key="2">
    <source>
        <dbReference type="ARBA" id="ARBA00022741"/>
    </source>
</evidence>
<keyword evidence="4" id="KW-0067">ATP-binding</keyword>
<dbReference type="Pfam" id="PF00406">
    <property type="entry name" value="ADK"/>
    <property type="match status" value="1"/>
</dbReference>
<dbReference type="SUPFAM" id="SSF47391">
    <property type="entry name" value="Dimerization-anchoring domain of cAMP-dependent PK regulatory subunit"/>
    <property type="match status" value="1"/>
</dbReference>
<keyword evidence="1 6" id="KW-0808">Transferase</keyword>
<evidence type="ECO:0000259" key="7">
    <source>
        <dbReference type="SMART" id="SM00394"/>
    </source>
</evidence>
<dbReference type="CDD" id="cd22985">
    <property type="entry name" value="DD_CrRSP11-like"/>
    <property type="match status" value="1"/>
</dbReference>
<dbReference type="AlphaFoldDB" id="A0A0L0DVC9"/>
<evidence type="ECO:0000313" key="8">
    <source>
        <dbReference type="EMBL" id="KNC56170.1"/>
    </source>
</evidence>
<reference evidence="8 9" key="1">
    <citation type="submission" date="2010-05" db="EMBL/GenBank/DDBJ databases">
        <title>The Genome Sequence of Thecamonas trahens ATCC 50062.</title>
        <authorList>
            <consortium name="The Broad Institute Genome Sequencing Platform"/>
            <person name="Russ C."/>
            <person name="Cuomo C."/>
            <person name="Shea T."/>
            <person name="Young S.K."/>
            <person name="Zeng Q."/>
            <person name="Koehrsen M."/>
            <person name="Haas B."/>
            <person name="Borodovsky M."/>
            <person name="Guigo R."/>
            <person name="Alvarado L."/>
            <person name="Berlin A."/>
            <person name="Bochicchio J."/>
            <person name="Borenstein D."/>
            <person name="Chapman S."/>
            <person name="Chen Z."/>
            <person name="Freedman E."/>
            <person name="Gellesch M."/>
            <person name="Goldberg J."/>
            <person name="Griggs A."/>
            <person name="Gujja S."/>
            <person name="Heilman E."/>
            <person name="Heiman D."/>
            <person name="Hepburn T."/>
            <person name="Howarth C."/>
            <person name="Jen D."/>
            <person name="Larson L."/>
            <person name="Mehta T."/>
            <person name="Park D."/>
            <person name="Pearson M."/>
            <person name="Roberts A."/>
            <person name="Saif S."/>
            <person name="Shenoy N."/>
            <person name="Sisk P."/>
            <person name="Stolte C."/>
            <person name="Sykes S."/>
            <person name="Thomson T."/>
            <person name="Walk T."/>
            <person name="White J."/>
            <person name="Yandava C."/>
            <person name="Burger G."/>
            <person name="Gray M.W."/>
            <person name="Holland P.W.H."/>
            <person name="King N."/>
            <person name="Lang F.B.F."/>
            <person name="Roger A.J."/>
            <person name="Ruiz-Trillo I."/>
            <person name="Lander E."/>
            <person name="Nusbaum C."/>
        </authorList>
    </citation>
    <scope>NUCLEOTIDE SEQUENCE [LARGE SCALE GENOMIC DNA]</scope>
    <source>
        <strain evidence="8 9">ATCC 50062</strain>
    </source>
</reference>
<keyword evidence="9" id="KW-1185">Reference proteome</keyword>
<dbReference type="Gene3D" id="1.20.890.10">
    <property type="entry name" value="cAMP-dependent protein kinase regulatory subunit, dimerization-anchoring domain"/>
    <property type="match status" value="1"/>
</dbReference>
<dbReference type="Gene3D" id="1.10.238.10">
    <property type="entry name" value="EF-hand"/>
    <property type="match status" value="1"/>
</dbReference>
<dbReference type="SMART" id="SM00394">
    <property type="entry name" value="RIIa"/>
    <property type="match status" value="1"/>
</dbReference>
<dbReference type="STRING" id="461836.A0A0L0DVC9"/>
<accession>A0A0L0DVC9</accession>
<name>A0A0L0DVC9_THETB</name>
<dbReference type="OrthoDB" id="10067602at2759"/>
<organism evidence="8 9">
    <name type="scientific">Thecamonas trahens ATCC 50062</name>
    <dbReference type="NCBI Taxonomy" id="461836"/>
    <lineage>
        <taxon>Eukaryota</taxon>
        <taxon>Apusozoa</taxon>
        <taxon>Apusomonadida</taxon>
        <taxon>Apusomonadidae</taxon>
        <taxon>Thecamonas</taxon>
    </lineage>
</organism>
<gene>
    <name evidence="8" type="ORF">AMSG_02185</name>
</gene>
<dbReference type="RefSeq" id="XP_013761206.1">
    <property type="nucleotide sequence ID" value="XM_013905752.1"/>
</dbReference>
<evidence type="ECO:0000256" key="5">
    <source>
        <dbReference type="ARBA" id="ARBA00048116"/>
    </source>
</evidence>
<keyword evidence="3 6" id="KW-0418">Kinase</keyword>
<dbReference type="Pfam" id="PF02197">
    <property type="entry name" value="RIIa"/>
    <property type="match status" value="1"/>
</dbReference>
<dbReference type="InterPro" id="IPR006266">
    <property type="entry name" value="UMP_CMP_kinase"/>
</dbReference>
<evidence type="ECO:0000256" key="3">
    <source>
        <dbReference type="ARBA" id="ARBA00022777"/>
    </source>
</evidence>
<dbReference type="eggNOG" id="KOG3079">
    <property type="taxonomic scope" value="Eukaryota"/>
</dbReference>
<protein>
    <submittedName>
        <fullName evidence="8">Uridylate kinase</fullName>
    </submittedName>
</protein>
<dbReference type="SUPFAM" id="SSF47473">
    <property type="entry name" value="EF-hand"/>
    <property type="match status" value="1"/>
</dbReference>
<dbReference type="GO" id="GO:0006221">
    <property type="term" value="P:pyrimidine nucleotide biosynthetic process"/>
    <property type="evidence" value="ECO:0007669"/>
    <property type="project" value="InterPro"/>
</dbReference>
<evidence type="ECO:0000256" key="1">
    <source>
        <dbReference type="ARBA" id="ARBA00022679"/>
    </source>
</evidence>
<dbReference type="Gene3D" id="3.40.50.300">
    <property type="entry name" value="P-loop containing nucleotide triphosphate hydrolases"/>
    <property type="match status" value="1"/>
</dbReference>
<evidence type="ECO:0000256" key="6">
    <source>
        <dbReference type="RuleBase" id="RU003330"/>
    </source>
</evidence>
<dbReference type="EMBL" id="GL349440">
    <property type="protein sequence ID" value="KNC56170.1"/>
    <property type="molecule type" value="Genomic_DNA"/>
</dbReference>
<sequence length="414" mass="45799">MLSSTRNPYPSVVFVLGGPGAGKGTQCARIVKEFGLTHLSVGALLRAERDSGAEHSDMIAAMIRNGEFVPKELTVALLQQKMEEEPNKRGYLIQGFPRALDQAHYFEEQIAACKFILYIDCPENIMEKRLLARGKTSGRVDDSLEIIRKRIRKFKEETLPVISYYSELGKVKQVAGSGSVDEVYAELRPHFVTAPPDVEDISKMQSILDMDPIYTAEQIVIPPALPDVLKEWSKHVIRAQPGDLLQFSADYFARLADETPLILSVDQLKALQRTLSTSLDDVVSRADIKRACNSVDIESSVVEHVFRLKGMGVQVDWPAFVVFATTLIAEDLNHAVNMLFAIFGADSDSLLDIQIFLHLFSFLASQDELELSYVDALSDALRSKAAANGDGLISFDDYLEASVSQAQAQARVDA</sequence>
<dbReference type="GO" id="GO:0019205">
    <property type="term" value="F:nucleobase-containing compound kinase activity"/>
    <property type="evidence" value="ECO:0007669"/>
    <property type="project" value="InterPro"/>
</dbReference>
<dbReference type="InterPro" id="IPR011992">
    <property type="entry name" value="EF-hand-dom_pair"/>
</dbReference>
<dbReference type="PANTHER" id="PTHR23359">
    <property type="entry name" value="NUCLEOTIDE KINASE"/>
    <property type="match status" value="1"/>
</dbReference>
<dbReference type="PRINTS" id="PR00094">
    <property type="entry name" value="ADENYLTKNASE"/>
</dbReference>
<dbReference type="SUPFAM" id="SSF52540">
    <property type="entry name" value="P-loop containing nucleoside triphosphate hydrolases"/>
    <property type="match status" value="1"/>
</dbReference>
<feature type="domain" description="RIIa" evidence="7">
    <location>
        <begin position="223"/>
        <end position="260"/>
    </location>
</feature>
<dbReference type="InterPro" id="IPR000850">
    <property type="entry name" value="Adenylat/UMP-CMP_kin"/>
</dbReference>
<dbReference type="InterPro" id="IPR003117">
    <property type="entry name" value="cAMP_dep_PK_reg_su_I/II_a/b"/>
</dbReference>
<dbReference type="GO" id="GO:0005524">
    <property type="term" value="F:ATP binding"/>
    <property type="evidence" value="ECO:0007669"/>
    <property type="project" value="UniProtKB-KW"/>
</dbReference>
<evidence type="ECO:0000313" key="9">
    <source>
        <dbReference type="Proteomes" id="UP000054408"/>
    </source>
</evidence>
<dbReference type="NCBIfam" id="TIGR01359">
    <property type="entry name" value="UMP_CMP_kin_fam"/>
    <property type="match status" value="1"/>
</dbReference>
<dbReference type="InterPro" id="IPR027417">
    <property type="entry name" value="P-loop_NTPase"/>
</dbReference>
<comment type="similarity">
    <text evidence="6">Belongs to the adenylate kinase family.</text>
</comment>
<comment type="catalytic activity">
    <reaction evidence="5">
        <text>UMP + ATP = UDP + ADP</text>
        <dbReference type="Rhea" id="RHEA:24400"/>
        <dbReference type="ChEBI" id="CHEBI:30616"/>
        <dbReference type="ChEBI" id="CHEBI:57865"/>
        <dbReference type="ChEBI" id="CHEBI:58223"/>
        <dbReference type="ChEBI" id="CHEBI:456216"/>
        <dbReference type="EC" id="2.7.4.14"/>
    </reaction>
</comment>
<dbReference type="GO" id="GO:0016776">
    <property type="term" value="F:phosphotransferase activity, phosphate group as acceptor"/>
    <property type="evidence" value="ECO:0007669"/>
    <property type="project" value="InterPro"/>
</dbReference>
<evidence type="ECO:0000256" key="4">
    <source>
        <dbReference type="ARBA" id="ARBA00022840"/>
    </source>
</evidence>
<dbReference type="CDD" id="cd01428">
    <property type="entry name" value="ADK"/>
    <property type="match status" value="1"/>
</dbReference>
<dbReference type="HAMAP" id="MF_00235">
    <property type="entry name" value="Adenylate_kinase_Adk"/>
    <property type="match status" value="1"/>
</dbReference>
<proteinExistence type="inferred from homology"/>
<dbReference type="GeneID" id="25561883"/>
<keyword evidence="2" id="KW-0547">Nucleotide-binding</keyword>
<dbReference type="GO" id="GO:0006207">
    <property type="term" value="P:'de novo' pyrimidine nucleobase biosynthetic process"/>
    <property type="evidence" value="ECO:0007669"/>
    <property type="project" value="InterPro"/>
</dbReference>
<dbReference type="Proteomes" id="UP000054408">
    <property type="component" value="Unassembled WGS sequence"/>
</dbReference>